<proteinExistence type="predicted"/>
<organism evidence="2 3">
    <name type="scientific">Nitrosomonas communis</name>
    <dbReference type="NCBI Taxonomy" id="44574"/>
    <lineage>
        <taxon>Bacteria</taxon>
        <taxon>Pseudomonadati</taxon>
        <taxon>Pseudomonadota</taxon>
        <taxon>Betaproteobacteria</taxon>
        <taxon>Nitrosomonadales</taxon>
        <taxon>Nitrosomonadaceae</taxon>
        <taxon>Nitrosomonas</taxon>
    </lineage>
</organism>
<sequence length="98" mass="11240">MSNTKKYCIARFDIFVCNEVNQAGIPAFQAFAHTVTPHWNGIIHLVESCLTNGILENINNKIQLTKQRARGYRNINNFINMIYFYVESFSLLTHGIST</sequence>
<name>A0A0F7KBD5_9PROT</name>
<reference evidence="3" key="1">
    <citation type="submission" date="2015-05" db="EMBL/GenBank/DDBJ databases">
        <title>Draft genome of Nitrosomonas communis strain Nm2.</title>
        <authorList>
            <person name="Kozlowski J.A."/>
            <person name="Kits K.D."/>
            <person name="Stein L.Y."/>
        </authorList>
    </citation>
    <scope>NUCLEOTIDE SEQUENCE [LARGE SCALE GENOMIC DNA]</scope>
    <source>
        <strain evidence="3">Nm2</strain>
    </source>
</reference>
<dbReference type="PATRIC" id="fig|44574.3.peg.1912"/>
<dbReference type="KEGG" id="nco:AAW31_07860"/>
<dbReference type="PANTHER" id="PTHR33498:SF1">
    <property type="entry name" value="TRANSPOSASE FOR INSERTION SEQUENCE ELEMENT IS1557"/>
    <property type="match status" value="1"/>
</dbReference>
<dbReference type="InterPro" id="IPR047951">
    <property type="entry name" value="Transpos_ISL3"/>
</dbReference>
<evidence type="ECO:0000259" key="1">
    <source>
        <dbReference type="Pfam" id="PF01610"/>
    </source>
</evidence>
<dbReference type="EMBL" id="CP011451">
    <property type="protein sequence ID" value="AKH37735.1"/>
    <property type="molecule type" value="Genomic_DNA"/>
</dbReference>
<dbReference type="PANTHER" id="PTHR33498">
    <property type="entry name" value="TRANSPOSASE FOR INSERTION SEQUENCE ELEMENT IS1557"/>
    <property type="match status" value="1"/>
</dbReference>
<gene>
    <name evidence="2" type="ORF">AAW31_07860</name>
</gene>
<dbReference type="InterPro" id="IPR002560">
    <property type="entry name" value="Transposase_DDE"/>
</dbReference>
<keyword evidence="3" id="KW-1185">Reference proteome</keyword>
<reference evidence="2 3" key="2">
    <citation type="journal article" date="2016" name="Genome Announc.">
        <title>Genome Sequence of Nitrosomonas communis Strain Nm2, a Mesophilic Ammonia-Oxidizing Bacterium Isolated from Mediterranean Soil.</title>
        <authorList>
            <person name="Kozlowski J.A."/>
            <person name="Kits K.D."/>
            <person name="Stein L.Y."/>
        </authorList>
    </citation>
    <scope>NUCLEOTIDE SEQUENCE [LARGE SCALE GENOMIC DNA]</scope>
    <source>
        <strain evidence="2 3">Nm2</strain>
    </source>
</reference>
<evidence type="ECO:0000313" key="3">
    <source>
        <dbReference type="Proteomes" id="UP000034156"/>
    </source>
</evidence>
<feature type="domain" description="Transposase IS204/IS1001/IS1096/IS1165 DDE" evidence="1">
    <location>
        <begin position="16"/>
        <end position="82"/>
    </location>
</feature>
<dbReference type="Proteomes" id="UP000034156">
    <property type="component" value="Chromosome"/>
</dbReference>
<accession>A0A0F7KBD5</accession>
<evidence type="ECO:0000313" key="2">
    <source>
        <dbReference type="EMBL" id="AKH37735.1"/>
    </source>
</evidence>
<dbReference type="AlphaFoldDB" id="A0A0F7KBD5"/>
<dbReference type="Pfam" id="PF01610">
    <property type="entry name" value="DDE_Tnp_ISL3"/>
    <property type="match status" value="1"/>
</dbReference>
<protein>
    <recommendedName>
        <fullName evidence="1">Transposase IS204/IS1001/IS1096/IS1165 DDE domain-containing protein</fullName>
    </recommendedName>
</protein>